<comment type="caution">
    <text evidence="2">The sequence shown here is derived from an EMBL/GenBank/DDBJ whole genome shotgun (WGS) entry which is preliminary data.</text>
</comment>
<dbReference type="AlphaFoldDB" id="A0A1F7XAV7"/>
<name>A0A1F7XAV7_9BACT</name>
<sequence length="117" mass="13716">MNSGLYTCGYSVKDIRRIRNLPEEESSYDQDEYCMYKLNGRDQFIKKWAIQTDCQWHFNHLNAPAVVDTWYNVSFMAFSIAALIHLNVIILPISFTFAGIVSVFKKLRKKSKIHFKT</sequence>
<reference evidence="2 3" key="1">
    <citation type="journal article" date="2016" name="Nat. Commun.">
        <title>Thousands of microbial genomes shed light on interconnected biogeochemical processes in an aquifer system.</title>
        <authorList>
            <person name="Anantharaman K."/>
            <person name="Brown C.T."/>
            <person name="Hug L.A."/>
            <person name="Sharon I."/>
            <person name="Castelle C.J."/>
            <person name="Probst A.J."/>
            <person name="Thomas B.C."/>
            <person name="Singh A."/>
            <person name="Wilkins M.J."/>
            <person name="Karaoz U."/>
            <person name="Brodie E.L."/>
            <person name="Williams K.H."/>
            <person name="Hubbard S.S."/>
            <person name="Banfield J.F."/>
        </authorList>
    </citation>
    <scope>NUCLEOTIDE SEQUENCE [LARGE SCALE GENOMIC DNA]</scope>
</reference>
<proteinExistence type="predicted"/>
<protein>
    <submittedName>
        <fullName evidence="2">Uncharacterized protein</fullName>
    </submittedName>
</protein>
<dbReference type="Proteomes" id="UP000177053">
    <property type="component" value="Unassembled WGS sequence"/>
</dbReference>
<feature type="transmembrane region" description="Helical" evidence="1">
    <location>
        <begin position="75"/>
        <end position="104"/>
    </location>
</feature>
<keyword evidence="1" id="KW-0472">Membrane</keyword>
<evidence type="ECO:0000313" key="3">
    <source>
        <dbReference type="Proteomes" id="UP000177053"/>
    </source>
</evidence>
<gene>
    <name evidence="2" type="ORF">A2Z22_03595</name>
</gene>
<evidence type="ECO:0000256" key="1">
    <source>
        <dbReference type="SAM" id="Phobius"/>
    </source>
</evidence>
<organism evidence="2 3">
    <name type="scientific">Candidatus Woesebacteria bacterium RBG_16_34_12</name>
    <dbReference type="NCBI Taxonomy" id="1802480"/>
    <lineage>
        <taxon>Bacteria</taxon>
        <taxon>Candidatus Woeseibacteriota</taxon>
    </lineage>
</organism>
<keyword evidence="1" id="KW-1133">Transmembrane helix</keyword>
<accession>A0A1F7XAV7</accession>
<dbReference type="EMBL" id="MGFS01000003">
    <property type="protein sequence ID" value="OGM12147.1"/>
    <property type="molecule type" value="Genomic_DNA"/>
</dbReference>
<evidence type="ECO:0000313" key="2">
    <source>
        <dbReference type="EMBL" id="OGM12147.1"/>
    </source>
</evidence>
<keyword evidence="1" id="KW-0812">Transmembrane</keyword>